<dbReference type="InterPro" id="IPR036097">
    <property type="entry name" value="HisK_dim/P_sf"/>
</dbReference>
<dbReference type="PANTHER" id="PTHR45339">
    <property type="entry name" value="HYBRID SIGNAL TRANSDUCTION HISTIDINE KINASE J"/>
    <property type="match status" value="1"/>
</dbReference>
<dbReference type="InterPro" id="IPR013655">
    <property type="entry name" value="PAS_fold_3"/>
</dbReference>
<dbReference type="PANTHER" id="PTHR45339:SF1">
    <property type="entry name" value="HYBRID SIGNAL TRANSDUCTION HISTIDINE KINASE J"/>
    <property type="match status" value="1"/>
</dbReference>
<evidence type="ECO:0000313" key="23">
    <source>
        <dbReference type="Proteomes" id="UP000254051"/>
    </source>
</evidence>
<dbReference type="EC" id="2.7.13.3" evidence="4"/>
<evidence type="ECO:0000256" key="9">
    <source>
        <dbReference type="ARBA" id="ARBA00022741"/>
    </source>
</evidence>
<protein>
    <recommendedName>
        <fullName evidence="16">Circadian input-output histidine kinase CikA</fullName>
        <ecNumber evidence="4">2.7.13.3</ecNumber>
    </recommendedName>
    <alternativeName>
        <fullName evidence="5">Stage 0 sporulation protein A homolog</fullName>
    </alternativeName>
</protein>
<evidence type="ECO:0000256" key="8">
    <source>
        <dbReference type="ARBA" id="ARBA00022692"/>
    </source>
</evidence>
<dbReference type="CDD" id="cd17546">
    <property type="entry name" value="REC_hyHK_CKI1_RcsC-like"/>
    <property type="match status" value="1"/>
</dbReference>
<feature type="domain" description="Response regulatory" evidence="20">
    <location>
        <begin position="598"/>
        <end position="719"/>
    </location>
</feature>
<dbReference type="Gene3D" id="3.30.565.10">
    <property type="entry name" value="Histidine kinase-like ATPase, C-terminal domain"/>
    <property type="match status" value="1"/>
</dbReference>
<evidence type="ECO:0000256" key="1">
    <source>
        <dbReference type="ARBA" id="ARBA00000085"/>
    </source>
</evidence>
<comment type="function">
    <text evidence="15">May play the central regulatory role in sporulation. It may be an element of the effector pathway responsible for the activation of sporulation genes in response to nutritional stress. Spo0A may act in concert with spo0H (a sigma factor) to control the expression of some genes that are critical to the sporulation process.</text>
</comment>
<dbReference type="Pfam" id="PF08447">
    <property type="entry name" value="PAS_3"/>
    <property type="match status" value="1"/>
</dbReference>
<feature type="domain" description="Histidine kinase" evidence="19">
    <location>
        <begin position="358"/>
        <end position="580"/>
    </location>
</feature>
<dbReference type="SUPFAM" id="SSF55874">
    <property type="entry name" value="ATPase domain of HSP90 chaperone/DNA topoisomerase II/histidine kinase"/>
    <property type="match status" value="1"/>
</dbReference>
<dbReference type="SUPFAM" id="SSF55781">
    <property type="entry name" value="GAF domain-like"/>
    <property type="match status" value="1"/>
</dbReference>
<dbReference type="InterPro" id="IPR036890">
    <property type="entry name" value="HATPase_C_sf"/>
</dbReference>
<dbReference type="GO" id="GO:0000155">
    <property type="term" value="F:phosphorelay sensor kinase activity"/>
    <property type="evidence" value="ECO:0007669"/>
    <property type="project" value="InterPro"/>
</dbReference>
<evidence type="ECO:0000256" key="17">
    <source>
        <dbReference type="PROSITE-ProRule" id="PRU00169"/>
    </source>
</evidence>
<dbReference type="Gene3D" id="3.30.450.20">
    <property type="entry name" value="PAS domain"/>
    <property type="match status" value="1"/>
</dbReference>
<evidence type="ECO:0000256" key="4">
    <source>
        <dbReference type="ARBA" id="ARBA00012438"/>
    </source>
</evidence>
<accession>A0A315ZUC3</accession>
<dbReference type="SMART" id="SM00388">
    <property type="entry name" value="HisKA"/>
    <property type="match status" value="1"/>
</dbReference>
<dbReference type="CDD" id="cd16922">
    <property type="entry name" value="HATPase_EvgS-ArcB-TorS-like"/>
    <property type="match status" value="1"/>
</dbReference>
<dbReference type="InterPro" id="IPR000700">
    <property type="entry name" value="PAS-assoc_C"/>
</dbReference>
<dbReference type="SUPFAM" id="SSF55785">
    <property type="entry name" value="PYP-like sensor domain (PAS domain)"/>
    <property type="match status" value="1"/>
</dbReference>
<dbReference type="InterPro" id="IPR011006">
    <property type="entry name" value="CheY-like_superfamily"/>
</dbReference>
<dbReference type="SMART" id="SM00387">
    <property type="entry name" value="HATPase_c"/>
    <property type="match status" value="1"/>
</dbReference>
<evidence type="ECO:0000259" key="21">
    <source>
        <dbReference type="PROSITE" id="PS50113"/>
    </source>
</evidence>
<dbReference type="EMBL" id="UHJJ01000011">
    <property type="protein sequence ID" value="SUQ15276.1"/>
    <property type="molecule type" value="Genomic_DNA"/>
</dbReference>
<dbReference type="CDD" id="cd00156">
    <property type="entry name" value="REC"/>
    <property type="match status" value="1"/>
</dbReference>
<evidence type="ECO:0000256" key="13">
    <source>
        <dbReference type="ARBA" id="ARBA00023012"/>
    </source>
</evidence>
<dbReference type="InterPro" id="IPR005467">
    <property type="entry name" value="His_kinase_dom"/>
</dbReference>
<dbReference type="InterPro" id="IPR036641">
    <property type="entry name" value="HPT_dom_sf"/>
</dbReference>
<evidence type="ECO:0000256" key="5">
    <source>
        <dbReference type="ARBA" id="ARBA00018672"/>
    </source>
</evidence>
<evidence type="ECO:0000256" key="11">
    <source>
        <dbReference type="ARBA" id="ARBA00022840"/>
    </source>
</evidence>
<organism evidence="22 23">
    <name type="scientific">Faecalicatena contorta</name>
    <dbReference type="NCBI Taxonomy" id="39482"/>
    <lineage>
        <taxon>Bacteria</taxon>
        <taxon>Bacillati</taxon>
        <taxon>Bacillota</taxon>
        <taxon>Clostridia</taxon>
        <taxon>Lachnospirales</taxon>
        <taxon>Lachnospiraceae</taxon>
        <taxon>Faecalicatena</taxon>
    </lineage>
</organism>
<dbReference type="InterPro" id="IPR000014">
    <property type="entry name" value="PAS"/>
</dbReference>
<dbReference type="GO" id="GO:0005524">
    <property type="term" value="F:ATP binding"/>
    <property type="evidence" value="ECO:0007669"/>
    <property type="project" value="UniProtKB-KW"/>
</dbReference>
<evidence type="ECO:0000256" key="3">
    <source>
        <dbReference type="ARBA" id="ARBA00006402"/>
    </source>
</evidence>
<name>A0A315ZUC3_9FIRM</name>
<keyword evidence="12" id="KW-1133">Transmembrane helix</keyword>
<proteinExistence type="inferred from homology"/>
<dbReference type="SUPFAM" id="SSF47226">
    <property type="entry name" value="Histidine-containing phosphotransfer domain, HPT domain"/>
    <property type="match status" value="1"/>
</dbReference>
<evidence type="ECO:0000256" key="2">
    <source>
        <dbReference type="ARBA" id="ARBA00004651"/>
    </source>
</evidence>
<dbReference type="SUPFAM" id="SSF52172">
    <property type="entry name" value="CheY-like"/>
    <property type="match status" value="2"/>
</dbReference>
<sequence length="987" mass="110769">MASDTSGDLLKHKTGLNADEIEALAEYAGVGLLKMDISTGEINLNRVIAQLAGYEPGEVPHTEDTKKILTFTEDWERVSRCMEAVMSGESDRYHLEYRMCRKDGSIASVSENMIVCERDEDGNPVGLAGLALDLSRLRWAEEKARNMEREAKRLTQNTSESKLAEQNRLLRAAIDAAVIIVGGVHQSYETVLRQSLQVLAESIQADHACIWKNINRSGKLYCFSRVQWAEEGDAQSIDKNELLDYDNILPDWKKKLMQDAGLCMLARDFPADFRLPGAEQFKTIMLLPIYLEGKFWGMMGVGSQIRDTLFTGDEAEITALGAEVIAASLARNEAFMSLSEAREEAMASMRAKEEFLSRMSHEIRTPMNAIIGMTALAQKAKGFDRIHYCLDKVENSSRQLLSLINDVLDMSKIDSGKLEIVKDEFDFEQMMQYVFNIIQVKLEEKHQNFIVDFSSVFTRTVISDELRLSQIMINLLTNAIKFTSHGGEIALHIFEQPLDKKRSRLRIEVSDNGIGIAPEQQTRLFQAFEQADGGITREYGGTGLGLAICKKIVNLLGGNIWVKSTLGQGSSFFFEIEVEWGKRLFSVSSLRAEHRKLRFLVVDDDRDTRNHLTSVLESFALDWDTAENGKEAIEAVENSLHSQKTYDMMLIDWSLPDTDCGKTIAEIRRLMNGKDIAVVIISASDWYIIENEAKEHGISNYLTKPVIPSTLYNTIIKLCKNSLVPESAGECEQIRDWSGQTILLAEDMEINREIVQGILEDTGIEIVCACDGEEAIQMFSHSPEQFDLILMDIQMPYVDGFQATSMIREMAHPRAAQIPILAMTANAFKEDAQLCLDAGMNDHIAKPIDIETLFQKLSVYLNGGKQTEQEENGRVEDENEEYLDITEGLGRVRGNAPLYKKLLNRYLEDTWLDKLQCALAKGDSAAAQGIAHAIKGTSSNLSLKMLYKKVTELDAALKGGKNVHVLDDIISCAEKTNQLIRQQMNQF</sequence>
<comment type="catalytic activity">
    <reaction evidence="1">
        <text>ATP + protein L-histidine = ADP + protein N-phospho-L-histidine.</text>
        <dbReference type="EC" id="2.7.13.3"/>
    </reaction>
</comment>
<evidence type="ECO:0000256" key="10">
    <source>
        <dbReference type="ARBA" id="ARBA00022777"/>
    </source>
</evidence>
<dbReference type="NCBIfam" id="TIGR00229">
    <property type="entry name" value="sensory_box"/>
    <property type="match status" value="1"/>
</dbReference>
<evidence type="ECO:0000259" key="20">
    <source>
        <dbReference type="PROSITE" id="PS50110"/>
    </source>
</evidence>
<keyword evidence="7 17" id="KW-0597">Phosphoprotein</keyword>
<feature type="domain" description="Response regulatory" evidence="20">
    <location>
        <begin position="741"/>
        <end position="861"/>
    </location>
</feature>
<evidence type="ECO:0000259" key="19">
    <source>
        <dbReference type="PROSITE" id="PS50109"/>
    </source>
</evidence>
<dbReference type="SUPFAM" id="SSF47384">
    <property type="entry name" value="Homodimeric domain of signal transducing histidine kinase"/>
    <property type="match status" value="1"/>
</dbReference>
<comment type="subcellular location">
    <subcellularLocation>
        <location evidence="2">Cell membrane</location>
        <topology evidence="2">Multi-pass membrane protein</topology>
    </subcellularLocation>
</comment>
<feature type="modified residue" description="4-aspartylphosphate" evidence="17">
    <location>
        <position position="652"/>
    </location>
</feature>
<keyword evidence="11" id="KW-0067">ATP-binding</keyword>
<keyword evidence="13" id="KW-0902">Two-component regulatory system</keyword>
<reference evidence="23" key="1">
    <citation type="submission" date="2017-07" db="EMBL/GenBank/DDBJ databases">
        <authorList>
            <person name="Varghese N."/>
            <person name="Submissions S."/>
        </authorList>
    </citation>
    <scope>NUCLEOTIDE SEQUENCE [LARGE SCALE GENOMIC DNA]</scope>
    <source>
        <strain evidence="23">NLAE-zl-C134</strain>
    </source>
</reference>
<dbReference type="InterPro" id="IPR029016">
    <property type="entry name" value="GAF-like_dom_sf"/>
</dbReference>
<dbReference type="Gene3D" id="3.30.450.40">
    <property type="match status" value="1"/>
</dbReference>
<dbReference type="SMART" id="SM00448">
    <property type="entry name" value="REC"/>
    <property type="match status" value="2"/>
</dbReference>
<keyword evidence="18" id="KW-0175">Coiled coil</keyword>
<evidence type="ECO:0000313" key="22">
    <source>
        <dbReference type="EMBL" id="SUQ15276.1"/>
    </source>
</evidence>
<dbReference type="InterPro" id="IPR035965">
    <property type="entry name" value="PAS-like_dom_sf"/>
</dbReference>
<feature type="modified residue" description="4-aspartylphosphate" evidence="17">
    <location>
        <position position="792"/>
    </location>
</feature>
<keyword evidence="23" id="KW-1185">Reference proteome</keyword>
<dbReference type="Proteomes" id="UP000254051">
    <property type="component" value="Unassembled WGS sequence"/>
</dbReference>
<dbReference type="Gene3D" id="1.20.120.160">
    <property type="entry name" value="HPT domain"/>
    <property type="match status" value="1"/>
</dbReference>
<gene>
    <name evidence="22" type="ORF">SAMN05216529_11161</name>
</gene>
<dbReference type="InterPro" id="IPR001789">
    <property type="entry name" value="Sig_transdc_resp-reg_receiver"/>
</dbReference>
<dbReference type="Gene3D" id="1.10.287.130">
    <property type="match status" value="1"/>
</dbReference>
<dbReference type="Pfam" id="PF00072">
    <property type="entry name" value="Response_reg"/>
    <property type="match status" value="2"/>
</dbReference>
<keyword evidence="9" id="KW-0547">Nucleotide-binding</keyword>
<evidence type="ECO:0000256" key="18">
    <source>
        <dbReference type="SAM" id="Coils"/>
    </source>
</evidence>
<dbReference type="InterPro" id="IPR003661">
    <property type="entry name" value="HisK_dim/P_dom"/>
</dbReference>
<comment type="similarity">
    <text evidence="3">In the N-terminal section; belongs to the phytochrome family.</text>
</comment>
<dbReference type="CDD" id="cd00082">
    <property type="entry name" value="HisKA"/>
    <property type="match status" value="1"/>
</dbReference>
<evidence type="ECO:0000256" key="6">
    <source>
        <dbReference type="ARBA" id="ARBA00022475"/>
    </source>
</evidence>
<dbReference type="PROSITE" id="PS50110">
    <property type="entry name" value="RESPONSE_REGULATORY"/>
    <property type="match status" value="2"/>
</dbReference>
<dbReference type="Pfam" id="PF00512">
    <property type="entry name" value="HisKA"/>
    <property type="match status" value="1"/>
</dbReference>
<evidence type="ECO:0000256" key="7">
    <source>
        <dbReference type="ARBA" id="ARBA00022553"/>
    </source>
</evidence>
<keyword evidence="10" id="KW-0808">Transferase</keyword>
<evidence type="ECO:0000256" key="16">
    <source>
        <dbReference type="ARBA" id="ARBA00074306"/>
    </source>
</evidence>
<feature type="domain" description="PAC" evidence="21">
    <location>
        <begin position="93"/>
        <end position="146"/>
    </location>
</feature>
<dbReference type="PROSITE" id="PS50109">
    <property type="entry name" value="HIS_KIN"/>
    <property type="match status" value="1"/>
</dbReference>
<keyword evidence="14" id="KW-0472">Membrane</keyword>
<evidence type="ECO:0000256" key="15">
    <source>
        <dbReference type="ARBA" id="ARBA00024867"/>
    </source>
</evidence>
<dbReference type="PROSITE" id="PS50113">
    <property type="entry name" value="PAC"/>
    <property type="match status" value="1"/>
</dbReference>
<dbReference type="Pfam" id="PF02518">
    <property type="entry name" value="HATPase_c"/>
    <property type="match status" value="1"/>
</dbReference>
<dbReference type="AlphaFoldDB" id="A0A315ZUC3"/>
<keyword evidence="8" id="KW-0812">Transmembrane</keyword>
<dbReference type="Gene3D" id="3.40.50.2300">
    <property type="match status" value="2"/>
</dbReference>
<dbReference type="FunFam" id="3.30.565.10:FF:000010">
    <property type="entry name" value="Sensor histidine kinase RcsC"/>
    <property type="match status" value="1"/>
</dbReference>
<evidence type="ECO:0000256" key="12">
    <source>
        <dbReference type="ARBA" id="ARBA00022989"/>
    </source>
</evidence>
<dbReference type="InterPro" id="IPR004358">
    <property type="entry name" value="Sig_transdc_His_kin-like_C"/>
</dbReference>
<dbReference type="InterPro" id="IPR003594">
    <property type="entry name" value="HATPase_dom"/>
</dbReference>
<dbReference type="PRINTS" id="PR00344">
    <property type="entry name" value="BCTRLSENSOR"/>
</dbReference>
<dbReference type="GO" id="GO:0005886">
    <property type="term" value="C:plasma membrane"/>
    <property type="evidence" value="ECO:0007669"/>
    <property type="project" value="UniProtKB-SubCell"/>
</dbReference>
<keyword evidence="6" id="KW-1003">Cell membrane</keyword>
<keyword evidence="10" id="KW-0418">Kinase</keyword>
<feature type="coiled-coil region" evidence="18">
    <location>
        <begin position="137"/>
        <end position="164"/>
    </location>
</feature>
<evidence type="ECO:0000256" key="14">
    <source>
        <dbReference type="ARBA" id="ARBA00023136"/>
    </source>
</evidence>